<evidence type="ECO:0000313" key="7">
    <source>
        <dbReference type="EMBL" id="AHF10895.1"/>
    </source>
</evidence>
<name>A0ABM5P7H0_DEHRP</name>
<evidence type="ECO:0000259" key="5">
    <source>
        <dbReference type="Pfam" id="PF13817"/>
    </source>
</evidence>
<accession>A0ABM5P7H0</accession>
<dbReference type="EMBL" id="CP007033">
    <property type="protein sequence ID" value="AHF10895.1"/>
    <property type="molecule type" value="Genomic_DNA"/>
</dbReference>
<dbReference type="NCBIfam" id="NF033517">
    <property type="entry name" value="transpos_IS66"/>
    <property type="match status" value="1"/>
</dbReference>
<protein>
    <submittedName>
        <fullName evidence="6">Transposase IS66</fullName>
    </submittedName>
</protein>
<dbReference type="RefSeq" id="WP_025206000.1">
    <property type="nucleotide sequence ID" value="NZ_CP007033.1"/>
</dbReference>
<reference evidence="6 8" key="1">
    <citation type="journal article" date="2013" name="Stand. Genomic Sci.">
        <title>Complete genome sequence of Dehalobacter restrictus PER-K23(T.).</title>
        <authorList>
            <person name="Kruse T."/>
            <person name="Maillard J."/>
            <person name="Goodwin L."/>
            <person name="Woyke T."/>
            <person name="Teshima H."/>
            <person name="Bruce D."/>
            <person name="Detter C."/>
            <person name="Tapia R."/>
            <person name="Han C."/>
            <person name="Huntemann M."/>
            <person name="Wei C.L."/>
            <person name="Han J."/>
            <person name="Chen A."/>
            <person name="Kyrpides N."/>
            <person name="Szeto E."/>
            <person name="Markowitz V."/>
            <person name="Ivanova N."/>
            <person name="Pagani I."/>
            <person name="Pati A."/>
            <person name="Pitluck S."/>
            <person name="Nolan M."/>
            <person name="Holliger C."/>
            <person name="Smidt H."/>
        </authorList>
    </citation>
    <scope>NUCLEOTIDE SEQUENCE [LARGE SCALE GENOMIC DNA]</scope>
    <source>
        <strain evidence="8">DSM 9455</strain>
        <strain evidence="6">PER-K23</strain>
    </source>
</reference>
<feature type="domain" description="Transposase IS66 zinc-finger binding" evidence="3">
    <location>
        <begin position="109"/>
        <end position="151"/>
    </location>
</feature>
<dbReference type="InterPro" id="IPR004291">
    <property type="entry name" value="Transposase_IS66_central"/>
</dbReference>
<organism evidence="6 8">
    <name type="scientific">Dehalobacter restrictus (strain DSM 9455 / PER-K23)</name>
    <dbReference type="NCBI Taxonomy" id="871738"/>
    <lineage>
        <taxon>Bacteria</taxon>
        <taxon>Bacillati</taxon>
        <taxon>Bacillota</taxon>
        <taxon>Clostridia</taxon>
        <taxon>Eubacteriales</taxon>
        <taxon>Desulfitobacteriaceae</taxon>
        <taxon>Dehalobacter</taxon>
    </lineage>
</organism>
<evidence type="ECO:0000259" key="4">
    <source>
        <dbReference type="Pfam" id="PF13007"/>
    </source>
</evidence>
<dbReference type="Pfam" id="PF13005">
    <property type="entry name" value="zf-IS66"/>
    <property type="match status" value="1"/>
</dbReference>
<dbReference type="InterPro" id="IPR024463">
    <property type="entry name" value="Transposase_TnpC_homeodom"/>
</dbReference>
<gene>
    <name evidence="6" type="ORF">DEHRE_10770</name>
    <name evidence="7" type="ORF">DEHRE_13160</name>
</gene>
<feature type="domain" description="Transposase IS66 C-terminal" evidence="5">
    <location>
        <begin position="462"/>
        <end position="503"/>
    </location>
</feature>
<dbReference type="InterPro" id="IPR052344">
    <property type="entry name" value="Transposase-related"/>
</dbReference>
<keyword evidence="8" id="KW-1185">Reference proteome</keyword>
<dbReference type="PANTHER" id="PTHR33678">
    <property type="entry name" value="BLL1576 PROTEIN"/>
    <property type="match status" value="1"/>
</dbReference>
<dbReference type="EMBL" id="CP007033">
    <property type="protein sequence ID" value="AHF10479.1"/>
    <property type="molecule type" value="Genomic_DNA"/>
</dbReference>
<evidence type="ECO:0000256" key="1">
    <source>
        <dbReference type="SAM" id="Coils"/>
    </source>
</evidence>
<feature type="coiled-coil region" evidence="1">
    <location>
        <begin position="1"/>
        <end position="28"/>
    </location>
</feature>
<sequence length="513" mass="59274">MVSKDTYIEQLENTIKSLEQQVSNLTEMVLLLRKGKFGSSSEKTPREEISDQLSLFNEAELEADPHVPEPVVKDVNGYKRRKAKTKREVLLKDLPVKEILCEIPEEDLYCGNCGVTLKPIGKETVREELEYIPPKLQIIRYVRMSYECLKCKHTDTPYIEKALTPSSLMHHSLASPSTVANVMYQKYVNAMPLYRQEKDWEQLGFSLSRATMANWIIRCSQDYLYPVTRYLREQLLKRDVLHCDESPVQVLKENGRRPQSKSYMWLYRTREDGKEPIILYDYRTTRSGENAAEYLKGFSGFLHSDGYSGYNKLAEIVRCGCWAHLRRKFIEAIPDNRAKDSPLTNAEIGRDYCNRLFKIEDGLSELTSEEKYAKRLELERPVLDAFWCWLDSLHILQSSALGKAVTYAKNQKQYMENYLLDGRCSISNNAAENSIRPFTLGRKNWLFADTPKGASASAAVYSIVETAKANGLSVYTYLSYLLMYMPDTDYRNNPEALEELMPWSPRVQEECKK</sequence>
<dbReference type="InterPro" id="IPR024474">
    <property type="entry name" value="Znf_dom_IS66"/>
</dbReference>
<evidence type="ECO:0000259" key="2">
    <source>
        <dbReference type="Pfam" id="PF03050"/>
    </source>
</evidence>
<dbReference type="Proteomes" id="UP000018934">
    <property type="component" value="Chromosome"/>
</dbReference>
<proteinExistence type="predicted"/>
<feature type="domain" description="Transposase IS66 central" evidence="2">
    <location>
        <begin position="171"/>
        <end position="455"/>
    </location>
</feature>
<keyword evidence="1" id="KW-0175">Coiled coil</keyword>
<evidence type="ECO:0000259" key="3">
    <source>
        <dbReference type="Pfam" id="PF13005"/>
    </source>
</evidence>
<feature type="domain" description="Transposase TnpC homeodomain" evidence="4">
    <location>
        <begin position="25"/>
        <end position="99"/>
    </location>
</feature>
<dbReference type="Pfam" id="PF13817">
    <property type="entry name" value="DDE_Tnp_IS66_C"/>
    <property type="match status" value="1"/>
</dbReference>
<dbReference type="Pfam" id="PF03050">
    <property type="entry name" value="DDE_Tnp_IS66"/>
    <property type="match status" value="1"/>
</dbReference>
<evidence type="ECO:0000313" key="8">
    <source>
        <dbReference type="Proteomes" id="UP000018934"/>
    </source>
</evidence>
<dbReference type="Pfam" id="PF13007">
    <property type="entry name" value="LZ_Tnp_IS66"/>
    <property type="match status" value="1"/>
</dbReference>
<dbReference type="InterPro" id="IPR039552">
    <property type="entry name" value="IS66_C"/>
</dbReference>
<evidence type="ECO:0000313" key="6">
    <source>
        <dbReference type="EMBL" id="AHF10479.1"/>
    </source>
</evidence>